<dbReference type="OrthoDB" id="2938200at2759"/>
<dbReference type="GeneID" id="19309789"/>
<feature type="region of interest" description="Disordered" evidence="1">
    <location>
        <begin position="606"/>
        <end position="726"/>
    </location>
</feature>
<name>S7PWJ6_GLOTA</name>
<feature type="compositionally biased region" description="Polar residues" evidence="1">
    <location>
        <begin position="67"/>
        <end position="82"/>
    </location>
</feature>
<dbReference type="EMBL" id="KB469309">
    <property type="protein sequence ID" value="EPQ51747.1"/>
    <property type="molecule type" value="Genomic_DNA"/>
</dbReference>
<keyword evidence="3" id="KW-1185">Reference proteome</keyword>
<reference evidence="2 3" key="1">
    <citation type="journal article" date="2012" name="Science">
        <title>The Paleozoic origin of enzymatic lignin decomposition reconstructed from 31 fungal genomes.</title>
        <authorList>
            <person name="Floudas D."/>
            <person name="Binder M."/>
            <person name="Riley R."/>
            <person name="Barry K."/>
            <person name="Blanchette R.A."/>
            <person name="Henrissat B."/>
            <person name="Martinez A.T."/>
            <person name="Otillar R."/>
            <person name="Spatafora J.W."/>
            <person name="Yadav J.S."/>
            <person name="Aerts A."/>
            <person name="Benoit I."/>
            <person name="Boyd A."/>
            <person name="Carlson A."/>
            <person name="Copeland A."/>
            <person name="Coutinho P.M."/>
            <person name="de Vries R.P."/>
            <person name="Ferreira P."/>
            <person name="Findley K."/>
            <person name="Foster B."/>
            <person name="Gaskell J."/>
            <person name="Glotzer D."/>
            <person name="Gorecki P."/>
            <person name="Heitman J."/>
            <person name="Hesse C."/>
            <person name="Hori C."/>
            <person name="Igarashi K."/>
            <person name="Jurgens J.A."/>
            <person name="Kallen N."/>
            <person name="Kersten P."/>
            <person name="Kohler A."/>
            <person name="Kuees U."/>
            <person name="Kumar T.K.A."/>
            <person name="Kuo A."/>
            <person name="LaButti K."/>
            <person name="Larrondo L.F."/>
            <person name="Lindquist E."/>
            <person name="Ling A."/>
            <person name="Lombard V."/>
            <person name="Lucas S."/>
            <person name="Lundell T."/>
            <person name="Martin R."/>
            <person name="McLaughlin D.J."/>
            <person name="Morgenstern I."/>
            <person name="Morin E."/>
            <person name="Murat C."/>
            <person name="Nagy L.G."/>
            <person name="Nolan M."/>
            <person name="Ohm R.A."/>
            <person name="Patyshakuliyeva A."/>
            <person name="Rokas A."/>
            <person name="Ruiz-Duenas F.J."/>
            <person name="Sabat G."/>
            <person name="Salamov A."/>
            <person name="Samejima M."/>
            <person name="Schmutz J."/>
            <person name="Slot J.C."/>
            <person name="St John F."/>
            <person name="Stenlid J."/>
            <person name="Sun H."/>
            <person name="Sun S."/>
            <person name="Syed K."/>
            <person name="Tsang A."/>
            <person name="Wiebenga A."/>
            <person name="Young D."/>
            <person name="Pisabarro A."/>
            <person name="Eastwood D.C."/>
            <person name="Martin F."/>
            <person name="Cullen D."/>
            <person name="Grigoriev I.V."/>
            <person name="Hibbett D.S."/>
        </authorList>
    </citation>
    <scope>NUCLEOTIDE SEQUENCE [LARGE SCALE GENOMIC DNA]</scope>
    <source>
        <strain evidence="2 3">ATCC 11539</strain>
    </source>
</reference>
<sequence>MSFPCPTEIAPDVWERLDAQMQASFHAALFASDEVQPPVHDASRDGPQGDPYPPQEYQEPVIDPKLQQLSAASFSEQRTRSQGRPGMPVQPTARTQSPERQRQKPCRPRGVPRVTGANTGPSQGPGHRAMAMAQTYGPGPSFLAPPSLGPNQNRYLQPPPSAWVDPADGRAAKRFRQANDMTGYGSSTSMAFDPRFPPGHPPANDTRYLIPFGASLPHQPLTHDGRAVPTVDEDAPVAGRRPSAWVTRQLRQHHDIVESPLPASGGEKPSENDGNVPAKSYTAWQQLLKPGSKLNDIEKAAKKELSRITHRVFRTICGVSVRDPWPAPDVIRRQPNTDEEYYTPHFRKGVTDPKNTEIFDRVADVDPSIRAEELSDASIYYNRRTLYGFAKSAFEGFKPKAQAQTDIAKAEALRKNSSTTRRLARRQLKTVKRLQSVTEMFALEFNWDPSPLLQVDWVSDYASGPEDGFTETQEEWQGRMAHEAGIDLENPVLKDWTLWERIEPKWRSNTVNWIFALLEEFWWDNLDVKSKKKIRAIKVKNTGRSTYQPPATVPYDFAISSHWWKSHRDKYKDFISGWTECGNPEGYDETLGARIAEHDRQLKYDKAAKEGGREGTVDTSRDASLDNRMDPSDNEPRDSSEADINDNTDEDTYNGDWVQHADRSSSAQASDSAQLASVVTSVRRKAGSTSLTSRAHSKRSCSTASDLGGGSCAGGEDTDSELEYTP</sequence>
<dbReference type="KEGG" id="gtr:GLOTRDRAFT_96019"/>
<feature type="compositionally biased region" description="Polar residues" evidence="1">
    <location>
        <begin position="687"/>
        <end position="705"/>
    </location>
</feature>
<feature type="compositionally biased region" description="Acidic residues" evidence="1">
    <location>
        <begin position="641"/>
        <end position="653"/>
    </location>
</feature>
<protein>
    <submittedName>
        <fullName evidence="2">Uncharacterized protein</fullName>
    </submittedName>
</protein>
<accession>S7PWJ6</accession>
<feature type="compositionally biased region" description="Low complexity" evidence="1">
    <location>
        <begin position="664"/>
        <end position="677"/>
    </location>
</feature>
<feature type="compositionally biased region" description="Basic and acidic residues" evidence="1">
    <location>
        <begin position="606"/>
        <end position="640"/>
    </location>
</feature>
<organism evidence="2 3">
    <name type="scientific">Gloeophyllum trabeum (strain ATCC 11539 / FP-39264 / Madison 617)</name>
    <name type="common">Brown rot fungus</name>
    <dbReference type="NCBI Taxonomy" id="670483"/>
    <lineage>
        <taxon>Eukaryota</taxon>
        <taxon>Fungi</taxon>
        <taxon>Dikarya</taxon>
        <taxon>Basidiomycota</taxon>
        <taxon>Agaricomycotina</taxon>
        <taxon>Agaricomycetes</taxon>
        <taxon>Gloeophyllales</taxon>
        <taxon>Gloeophyllaceae</taxon>
        <taxon>Gloeophyllum</taxon>
    </lineage>
</organism>
<feature type="region of interest" description="Disordered" evidence="1">
    <location>
        <begin position="28"/>
        <end position="144"/>
    </location>
</feature>
<dbReference type="eggNOG" id="ENOG502SQDB">
    <property type="taxonomic scope" value="Eukaryota"/>
</dbReference>
<proteinExistence type="predicted"/>
<evidence type="ECO:0000256" key="1">
    <source>
        <dbReference type="SAM" id="MobiDB-lite"/>
    </source>
</evidence>
<gene>
    <name evidence="2" type="ORF">GLOTRDRAFT_96019</name>
</gene>
<dbReference type="HOGENOM" id="CLU_381322_0_0_1"/>
<evidence type="ECO:0000313" key="2">
    <source>
        <dbReference type="EMBL" id="EPQ51747.1"/>
    </source>
</evidence>
<dbReference type="AlphaFoldDB" id="S7PWJ6"/>
<dbReference type="RefSeq" id="XP_007869652.1">
    <property type="nucleotide sequence ID" value="XM_007871461.1"/>
</dbReference>
<feature type="region of interest" description="Disordered" evidence="1">
    <location>
        <begin position="256"/>
        <end position="277"/>
    </location>
</feature>
<dbReference type="Proteomes" id="UP000030669">
    <property type="component" value="Unassembled WGS sequence"/>
</dbReference>
<evidence type="ECO:0000313" key="3">
    <source>
        <dbReference type="Proteomes" id="UP000030669"/>
    </source>
</evidence>
<feature type="compositionally biased region" description="Acidic residues" evidence="1">
    <location>
        <begin position="716"/>
        <end position="726"/>
    </location>
</feature>